<keyword evidence="4" id="KW-1185">Reference proteome</keyword>
<evidence type="ECO:0000256" key="1">
    <source>
        <dbReference type="SAM" id="SignalP"/>
    </source>
</evidence>
<comment type="caution">
    <text evidence="3">The sequence shown here is derived from an EMBL/GenBank/DDBJ whole genome shotgun (WGS) entry which is preliminary data.</text>
</comment>
<evidence type="ECO:0000313" key="3">
    <source>
        <dbReference type="EMBL" id="KGR85048.1"/>
    </source>
</evidence>
<organism evidence="3 4">
    <name type="scientific">Lysinibacillus odysseyi 34hs-1 = NBRC 100172</name>
    <dbReference type="NCBI Taxonomy" id="1220589"/>
    <lineage>
        <taxon>Bacteria</taxon>
        <taxon>Bacillati</taxon>
        <taxon>Bacillota</taxon>
        <taxon>Bacilli</taxon>
        <taxon>Bacillales</taxon>
        <taxon>Bacillaceae</taxon>
        <taxon>Lysinibacillus</taxon>
    </lineage>
</organism>
<feature type="domain" description="Transglutaminase-like" evidence="2">
    <location>
        <begin position="219"/>
        <end position="280"/>
    </location>
</feature>
<dbReference type="SUPFAM" id="SSF54001">
    <property type="entry name" value="Cysteine proteinases"/>
    <property type="match status" value="1"/>
</dbReference>
<dbReference type="InterPro" id="IPR038765">
    <property type="entry name" value="Papain-like_cys_pep_sf"/>
</dbReference>
<evidence type="ECO:0000313" key="4">
    <source>
        <dbReference type="Proteomes" id="UP000030437"/>
    </source>
</evidence>
<accession>A0A0A3IQA5</accession>
<dbReference type="PANTHER" id="PTHR33490">
    <property type="entry name" value="BLR5614 PROTEIN-RELATED"/>
    <property type="match status" value="1"/>
</dbReference>
<feature type="chain" id="PRO_5039053705" description="Transglutaminase-like domain-containing protein" evidence="1">
    <location>
        <begin position="19"/>
        <end position="314"/>
    </location>
</feature>
<feature type="signal peptide" evidence="1">
    <location>
        <begin position="1"/>
        <end position="18"/>
    </location>
</feature>
<dbReference type="STRING" id="1220589.CD32_11415"/>
<gene>
    <name evidence="3" type="ORF">CD32_11415</name>
</gene>
<evidence type="ECO:0000259" key="2">
    <source>
        <dbReference type="SMART" id="SM00460"/>
    </source>
</evidence>
<dbReference type="PROSITE" id="PS51257">
    <property type="entry name" value="PROKAR_LIPOPROTEIN"/>
    <property type="match status" value="1"/>
</dbReference>
<protein>
    <recommendedName>
        <fullName evidence="2">Transglutaminase-like domain-containing protein</fullName>
    </recommendedName>
</protein>
<dbReference type="PANTHER" id="PTHR33490:SF6">
    <property type="entry name" value="SLL1049 PROTEIN"/>
    <property type="match status" value="1"/>
</dbReference>
<dbReference type="AlphaFoldDB" id="A0A0A3IQA5"/>
<reference evidence="3 4" key="1">
    <citation type="submission" date="2014-02" db="EMBL/GenBank/DDBJ databases">
        <title>Draft genome sequence of Lysinibacillus odysseyi NBRC 100172.</title>
        <authorList>
            <person name="Zhang F."/>
            <person name="Wang G."/>
            <person name="Zhang L."/>
        </authorList>
    </citation>
    <scope>NUCLEOTIDE SEQUENCE [LARGE SCALE GENOMIC DNA]</scope>
    <source>
        <strain evidence="3 4">NBRC 100172</strain>
    </source>
</reference>
<dbReference type="Pfam" id="PF01841">
    <property type="entry name" value="Transglut_core"/>
    <property type="match status" value="1"/>
</dbReference>
<dbReference type="eggNOG" id="COG5279">
    <property type="taxonomic scope" value="Bacteria"/>
</dbReference>
<dbReference type="Gene3D" id="3.10.620.30">
    <property type="match status" value="1"/>
</dbReference>
<proteinExistence type="predicted"/>
<dbReference type="OrthoDB" id="9787782at2"/>
<name>A0A0A3IQA5_9BACI</name>
<dbReference type="EMBL" id="JPVP01000055">
    <property type="protein sequence ID" value="KGR85048.1"/>
    <property type="molecule type" value="Genomic_DNA"/>
</dbReference>
<keyword evidence="1" id="KW-0732">Signal</keyword>
<sequence>MKYMIFAVMILFTLAACSKESMDQQVNSNQIENTPAVEKKASYVIEYVSFAEGIPDYSMDKGTFSERMKDENYIRKVYGEMFEVYTIKELKALLTKQLHDFDKRFLIKIPEVEAPIEQIDTILYDIIHENSMIAGTLLLTDFTYENIKDATYLSFENLFTVNAIEMAAIQPKIEEILQSLQLEEKNDIDKLERIHQYILDHMIYKEGETVLTDHSPYGFFINGEGVCQAYAMALHMMLEAVGIESLYVVGDIAGTGDDDVLHAWNLVKIDDIWRHVDPTFNDDGEPTRFFMKTDFEMGFTHVWDQTKYPAASSI</sequence>
<dbReference type="SMART" id="SM00460">
    <property type="entry name" value="TGc"/>
    <property type="match status" value="1"/>
</dbReference>
<dbReference type="Proteomes" id="UP000030437">
    <property type="component" value="Unassembled WGS sequence"/>
</dbReference>
<dbReference type="InterPro" id="IPR002931">
    <property type="entry name" value="Transglutaminase-like"/>
</dbReference>